<dbReference type="RefSeq" id="WP_125015131.1">
    <property type="nucleotide sequence ID" value="NZ_QWEZ01000001.1"/>
</dbReference>
<keyword evidence="6 10" id="KW-0594">Phospholipid biosynthesis</keyword>
<evidence type="ECO:0000313" key="12">
    <source>
        <dbReference type="Proteomes" id="UP000280792"/>
    </source>
</evidence>
<keyword evidence="7 10" id="KW-1208">Phospholipid metabolism</keyword>
<evidence type="ECO:0000256" key="6">
    <source>
        <dbReference type="ARBA" id="ARBA00023209"/>
    </source>
</evidence>
<dbReference type="InterPro" id="IPR003664">
    <property type="entry name" value="FA_synthesis"/>
</dbReference>
<dbReference type="EMBL" id="QWEZ01000001">
    <property type="protein sequence ID" value="RRJ84701.1"/>
    <property type="molecule type" value="Genomic_DNA"/>
</dbReference>
<dbReference type="GO" id="GO:0008654">
    <property type="term" value="P:phospholipid biosynthetic process"/>
    <property type="evidence" value="ECO:0007669"/>
    <property type="project" value="UniProtKB-KW"/>
</dbReference>
<keyword evidence="11" id="KW-0012">Acyltransferase</keyword>
<keyword evidence="5 10" id="KW-0443">Lipid metabolism</keyword>
<comment type="subcellular location">
    <subcellularLocation>
        <location evidence="10">Cytoplasm</location>
    </subcellularLocation>
    <text evidence="10">Associated with the membrane possibly through PlsY.</text>
</comment>
<dbReference type="EC" id="2.3.1.274" evidence="8 10"/>
<comment type="caution">
    <text evidence="11">The sequence shown here is derived from an EMBL/GenBank/DDBJ whole genome shotgun (WGS) entry which is preliminary data.</text>
</comment>
<evidence type="ECO:0000256" key="8">
    <source>
        <dbReference type="ARBA" id="ARBA00024069"/>
    </source>
</evidence>
<comment type="similarity">
    <text evidence="10">Belongs to the PlsX family.</text>
</comment>
<dbReference type="GO" id="GO:0043811">
    <property type="term" value="F:phosphate:acyl-[acyl carrier protein] acyltransferase activity"/>
    <property type="evidence" value="ECO:0007669"/>
    <property type="project" value="UniProtKB-UniRule"/>
</dbReference>
<evidence type="ECO:0000256" key="2">
    <source>
        <dbReference type="ARBA" id="ARBA00022490"/>
    </source>
</evidence>
<keyword evidence="12" id="KW-1185">Reference proteome</keyword>
<dbReference type="GO" id="GO:0005737">
    <property type="term" value="C:cytoplasm"/>
    <property type="evidence" value="ECO:0007669"/>
    <property type="project" value="UniProtKB-SubCell"/>
</dbReference>
<keyword evidence="3 10" id="KW-0444">Lipid biosynthesis</keyword>
<keyword evidence="4 10" id="KW-0808">Transferase</keyword>
<dbReference type="HAMAP" id="MF_00019">
    <property type="entry name" value="PlsX"/>
    <property type="match status" value="1"/>
</dbReference>
<dbReference type="AlphaFoldDB" id="A0A3P3VPK4"/>
<protein>
    <recommendedName>
        <fullName evidence="8 10">Phosphate acyltransferase</fullName>
        <ecNumber evidence="8 10">2.3.1.274</ecNumber>
    </recommendedName>
    <alternativeName>
        <fullName evidence="10">Acyl-ACP phosphotransacylase</fullName>
    </alternativeName>
    <alternativeName>
        <fullName evidence="10">Acyl-[acyl-carrier-protein]--phosphate acyltransferase</fullName>
    </alternativeName>
    <alternativeName>
        <fullName evidence="10">Phosphate-acyl-ACP acyltransferase</fullName>
    </alternativeName>
</protein>
<dbReference type="UniPathway" id="UPA00085"/>
<dbReference type="PANTHER" id="PTHR30100:SF1">
    <property type="entry name" value="PHOSPHATE ACYLTRANSFERASE"/>
    <property type="match status" value="1"/>
</dbReference>
<evidence type="ECO:0000256" key="5">
    <source>
        <dbReference type="ARBA" id="ARBA00023098"/>
    </source>
</evidence>
<organism evidence="11 12">
    <name type="scientific">Aestuariirhabdus litorea</name>
    <dbReference type="NCBI Taxonomy" id="2528527"/>
    <lineage>
        <taxon>Bacteria</taxon>
        <taxon>Pseudomonadati</taxon>
        <taxon>Pseudomonadota</taxon>
        <taxon>Gammaproteobacteria</taxon>
        <taxon>Oceanospirillales</taxon>
        <taxon>Aestuariirhabdaceae</taxon>
        <taxon>Aestuariirhabdus</taxon>
    </lineage>
</organism>
<dbReference type="GO" id="GO:0006633">
    <property type="term" value="P:fatty acid biosynthetic process"/>
    <property type="evidence" value="ECO:0007669"/>
    <property type="project" value="UniProtKB-UniRule"/>
</dbReference>
<evidence type="ECO:0000256" key="10">
    <source>
        <dbReference type="HAMAP-Rule" id="MF_00019"/>
    </source>
</evidence>
<dbReference type="Proteomes" id="UP000280792">
    <property type="component" value="Unassembled WGS sequence"/>
</dbReference>
<evidence type="ECO:0000256" key="3">
    <source>
        <dbReference type="ARBA" id="ARBA00022516"/>
    </source>
</evidence>
<gene>
    <name evidence="10 11" type="primary">plsX</name>
    <name evidence="11" type="ORF">D0544_06255</name>
</gene>
<dbReference type="Pfam" id="PF02504">
    <property type="entry name" value="FA_synthesis"/>
    <property type="match status" value="1"/>
</dbReference>
<comment type="pathway">
    <text evidence="10">Lipid metabolism; phospholipid metabolism.</text>
</comment>
<comment type="catalytic activity">
    <reaction evidence="1 10">
        <text>a fatty acyl-[ACP] + phosphate = an acyl phosphate + holo-[ACP]</text>
        <dbReference type="Rhea" id="RHEA:42292"/>
        <dbReference type="Rhea" id="RHEA-COMP:9685"/>
        <dbReference type="Rhea" id="RHEA-COMP:14125"/>
        <dbReference type="ChEBI" id="CHEBI:43474"/>
        <dbReference type="ChEBI" id="CHEBI:59918"/>
        <dbReference type="ChEBI" id="CHEBI:64479"/>
        <dbReference type="ChEBI" id="CHEBI:138651"/>
        <dbReference type="EC" id="2.3.1.274"/>
    </reaction>
</comment>
<evidence type="ECO:0000256" key="1">
    <source>
        <dbReference type="ARBA" id="ARBA00001232"/>
    </source>
</evidence>
<evidence type="ECO:0000256" key="9">
    <source>
        <dbReference type="ARBA" id="ARBA00046608"/>
    </source>
</evidence>
<evidence type="ECO:0000256" key="4">
    <source>
        <dbReference type="ARBA" id="ARBA00022679"/>
    </source>
</evidence>
<comment type="function">
    <text evidence="10">Catalyzes the reversible formation of acyl-phosphate (acyl-PO(4)) from acyl-[acyl-carrier-protein] (acyl-ACP). This enzyme utilizes acyl-ACP as fatty acyl donor, but not acyl-CoA.</text>
</comment>
<dbReference type="PIRSF" id="PIRSF002465">
    <property type="entry name" value="Phsphlp_syn_PlsX"/>
    <property type="match status" value="1"/>
</dbReference>
<keyword evidence="2 10" id="KW-0963">Cytoplasm</keyword>
<dbReference type="InterPro" id="IPR012281">
    <property type="entry name" value="Phospholipid_synth_PlsX-like"/>
</dbReference>
<evidence type="ECO:0000313" key="11">
    <source>
        <dbReference type="EMBL" id="RRJ84701.1"/>
    </source>
</evidence>
<proteinExistence type="inferred from homology"/>
<sequence>MATTVALDAMSGDLGPREAVLAAVSSLQEHPELSLILVGDTPILRQHLSDCPPYDRSRLSIAHAADVINMDDKPSVALRSKRASSMRIALEQVSLGAAQACISCGNTGALMALGRFLLKTFPGIDRPAIITRLPTESGFTYMLDLGANVDCTGDHLYQFAAMGAAMVEALHQLPSPRIRLLNVGSEEMKGNEQVRLAARLIKHNEALNYQGFIEGSELFSGVCELIVCDGFVGNIALKTSEGVGRMLQHNLQQIATSSWYTRLASLLLKPYIEKLLHSGDPDRYNGASLLGLQGIVIKSHGQSDSKRIQQAIRQAMAEAKNNVPTLLNEHLEQLLI</sequence>
<dbReference type="PANTHER" id="PTHR30100">
    <property type="entry name" value="FATTY ACID/PHOSPHOLIPID SYNTHESIS PROTEIN PLSX"/>
    <property type="match status" value="1"/>
</dbReference>
<evidence type="ECO:0000256" key="7">
    <source>
        <dbReference type="ARBA" id="ARBA00023264"/>
    </source>
</evidence>
<dbReference type="SUPFAM" id="SSF53659">
    <property type="entry name" value="Isocitrate/Isopropylmalate dehydrogenase-like"/>
    <property type="match status" value="1"/>
</dbReference>
<name>A0A3P3VPK4_9GAMM</name>
<dbReference type="Gene3D" id="3.40.718.10">
    <property type="entry name" value="Isopropylmalate Dehydrogenase"/>
    <property type="match status" value="1"/>
</dbReference>
<reference evidence="11 12" key="1">
    <citation type="submission" date="2018-08" db="EMBL/GenBank/DDBJ databases">
        <authorList>
            <person name="Khan S.A."/>
        </authorList>
    </citation>
    <scope>NUCLEOTIDE SEQUENCE [LARGE SCALE GENOMIC DNA]</scope>
    <source>
        <strain evidence="11 12">GTF-13</strain>
    </source>
</reference>
<accession>A0A3P3VPK4</accession>
<reference evidence="11 12" key="2">
    <citation type="submission" date="2018-12" db="EMBL/GenBank/DDBJ databases">
        <title>Simiduia agarivorans gen. nov., sp. nov., a marine, agarolytic bacterium isolated from shallow coastal water from Keelung, Taiwan.</title>
        <authorList>
            <person name="Shieh W.Y."/>
        </authorList>
    </citation>
    <scope>NUCLEOTIDE SEQUENCE [LARGE SCALE GENOMIC DNA]</scope>
    <source>
        <strain evidence="11 12">GTF-13</strain>
    </source>
</reference>
<comment type="subunit">
    <text evidence="9 10">Homodimer. Probably interacts with PlsY.</text>
</comment>
<dbReference type="NCBIfam" id="TIGR00182">
    <property type="entry name" value="plsX"/>
    <property type="match status" value="1"/>
</dbReference>